<sequence>MYDGNGNFGRALLTCEENVVARVGLYGDGREDEVVDVAAILRRGFVMNWTASDCSECQESGGRCGFYETSFHFSIGVNDLLFSWLGYSSVKPKPSLPIHPTLELPRFFIM</sequence>
<feature type="domain" description="Wall-associated receptor kinase C-terminal" evidence="2">
    <location>
        <begin position="13"/>
        <end position="73"/>
    </location>
</feature>
<reference evidence="3" key="2">
    <citation type="submission" date="2020-08" db="EMBL/GenBank/DDBJ databases">
        <title>Plant Genome Project.</title>
        <authorList>
            <person name="Zhang R.-G."/>
        </authorList>
    </citation>
    <scope>NUCLEOTIDE SEQUENCE</scope>
    <source>
        <strain evidence="3">Huo1</strain>
        <tissue evidence="3">Leaf</tissue>
    </source>
</reference>
<gene>
    <name evidence="3" type="ORF">SASPL_125648</name>
</gene>
<reference evidence="3" key="1">
    <citation type="submission" date="2018-01" db="EMBL/GenBank/DDBJ databases">
        <authorList>
            <person name="Mao J.F."/>
        </authorList>
    </citation>
    <scope>NUCLEOTIDE SEQUENCE</scope>
    <source>
        <strain evidence="3">Huo1</strain>
        <tissue evidence="3">Leaf</tissue>
    </source>
</reference>
<accession>A0A8X8XJA8</accession>
<evidence type="ECO:0000256" key="1">
    <source>
        <dbReference type="ARBA" id="ARBA00023180"/>
    </source>
</evidence>
<comment type="caution">
    <text evidence="3">The sequence shown here is derived from an EMBL/GenBank/DDBJ whole genome shotgun (WGS) entry which is preliminary data.</text>
</comment>
<name>A0A8X8XJA8_SALSN</name>
<evidence type="ECO:0000313" key="4">
    <source>
        <dbReference type="Proteomes" id="UP000298416"/>
    </source>
</evidence>
<protein>
    <recommendedName>
        <fullName evidence="2">Wall-associated receptor kinase C-terminal domain-containing protein</fullName>
    </recommendedName>
</protein>
<keyword evidence="1" id="KW-0325">Glycoprotein</keyword>
<dbReference type="Proteomes" id="UP000298416">
    <property type="component" value="Unassembled WGS sequence"/>
</dbReference>
<proteinExistence type="predicted"/>
<organism evidence="3">
    <name type="scientific">Salvia splendens</name>
    <name type="common">Scarlet sage</name>
    <dbReference type="NCBI Taxonomy" id="180675"/>
    <lineage>
        <taxon>Eukaryota</taxon>
        <taxon>Viridiplantae</taxon>
        <taxon>Streptophyta</taxon>
        <taxon>Embryophyta</taxon>
        <taxon>Tracheophyta</taxon>
        <taxon>Spermatophyta</taxon>
        <taxon>Magnoliopsida</taxon>
        <taxon>eudicotyledons</taxon>
        <taxon>Gunneridae</taxon>
        <taxon>Pentapetalae</taxon>
        <taxon>asterids</taxon>
        <taxon>lamiids</taxon>
        <taxon>Lamiales</taxon>
        <taxon>Lamiaceae</taxon>
        <taxon>Nepetoideae</taxon>
        <taxon>Mentheae</taxon>
        <taxon>Salviinae</taxon>
        <taxon>Salvia</taxon>
        <taxon>Salvia subgen. Calosphace</taxon>
        <taxon>core Calosphace</taxon>
    </lineage>
</organism>
<evidence type="ECO:0000259" key="2">
    <source>
        <dbReference type="Pfam" id="PF14380"/>
    </source>
</evidence>
<dbReference type="Pfam" id="PF14380">
    <property type="entry name" value="WAK_assoc"/>
    <property type="match status" value="1"/>
</dbReference>
<dbReference type="InterPro" id="IPR032872">
    <property type="entry name" value="WAK_assoc_C"/>
</dbReference>
<keyword evidence="4" id="KW-1185">Reference proteome</keyword>
<dbReference type="AlphaFoldDB" id="A0A8X8XJA8"/>
<dbReference type="EMBL" id="PNBA02000009">
    <property type="protein sequence ID" value="KAG6412953.1"/>
    <property type="molecule type" value="Genomic_DNA"/>
</dbReference>
<evidence type="ECO:0000313" key="3">
    <source>
        <dbReference type="EMBL" id="KAG6412953.1"/>
    </source>
</evidence>